<proteinExistence type="predicted"/>
<accession>A0A6S7I6M6</accession>
<sequence length="245" mass="28512">MNGSPRCLTFNGYHMLWSQWKEAYIWDQTSTSCHIHEKLTEDHFSLTPSSRMRNHLAEDVLDKKMLFLMQAYKDHLDKTGQNSSRLDMSIEFLLHTSRVVELFSDKQFIHDVQDNRLVNLAKCLDFFKNWKAQCTENKHFISDKLWFDLQSLIHGFIAIVRYKLSRFPESVIRPAIVNQDVCENHFSQLRGANAQNENPTYLLTQTTQNAVIFGQSIISRKSNTGVEKNEIVANLPVSRGVFKKK</sequence>
<gene>
    <name evidence="1" type="ORF">PACLA_8A038180</name>
</gene>
<evidence type="ECO:0000313" key="2">
    <source>
        <dbReference type="Proteomes" id="UP001152795"/>
    </source>
</evidence>
<dbReference type="Proteomes" id="UP001152795">
    <property type="component" value="Unassembled WGS sequence"/>
</dbReference>
<organism evidence="1 2">
    <name type="scientific">Paramuricea clavata</name>
    <name type="common">Red gorgonian</name>
    <name type="synonym">Violescent sea-whip</name>
    <dbReference type="NCBI Taxonomy" id="317549"/>
    <lineage>
        <taxon>Eukaryota</taxon>
        <taxon>Metazoa</taxon>
        <taxon>Cnidaria</taxon>
        <taxon>Anthozoa</taxon>
        <taxon>Octocorallia</taxon>
        <taxon>Malacalcyonacea</taxon>
        <taxon>Plexauridae</taxon>
        <taxon>Paramuricea</taxon>
    </lineage>
</organism>
<keyword evidence="2" id="KW-1185">Reference proteome</keyword>
<protein>
    <submittedName>
        <fullName evidence="1">Uncharacterized protein</fullName>
    </submittedName>
</protein>
<dbReference type="OrthoDB" id="5987487at2759"/>
<reference evidence="1" key="1">
    <citation type="submission" date="2020-04" db="EMBL/GenBank/DDBJ databases">
        <authorList>
            <person name="Alioto T."/>
            <person name="Alioto T."/>
            <person name="Gomez Garrido J."/>
        </authorList>
    </citation>
    <scope>NUCLEOTIDE SEQUENCE</scope>
    <source>
        <strain evidence="1">A484AB</strain>
    </source>
</reference>
<comment type="caution">
    <text evidence="1">The sequence shown here is derived from an EMBL/GenBank/DDBJ whole genome shotgun (WGS) entry which is preliminary data.</text>
</comment>
<evidence type="ECO:0000313" key="1">
    <source>
        <dbReference type="EMBL" id="CAB4013356.1"/>
    </source>
</evidence>
<dbReference type="EMBL" id="CACRXK020007853">
    <property type="protein sequence ID" value="CAB4013356.1"/>
    <property type="molecule type" value="Genomic_DNA"/>
</dbReference>
<dbReference type="AlphaFoldDB" id="A0A6S7I6M6"/>
<name>A0A6S7I6M6_PARCT</name>